<name>R7T6C8_CAPTE</name>
<reference evidence="4" key="1">
    <citation type="submission" date="2012-12" db="EMBL/GenBank/DDBJ databases">
        <authorList>
            <person name="Hellsten U."/>
            <person name="Grimwood J."/>
            <person name="Chapman J.A."/>
            <person name="Shapiro H."/>
            <person name="Aerts A."/>
            <person name="Otillar R.P."/>
            <person name="Terry A.Y."/>
            <person name="Boore J.L."/>
            <person name="Simakov O."/>
            <person name="Marletaz F."/>
            <person name="Cho S.-J."/>
            <person name="Edsinger-Gonzales E."/>
            <person name="Havlak P."/>
            <person name="Kuo D.-H."/>
            <person name="Larsson T."/>
            <person name="Lv J."/>
            <person name="Arendt D."/>
            <person name="Savage R."/>
            <person name="Osoegawa K."/>
            <person name="de Jong P."/>
            <person name="Lindberg D.R."/>
            <person name="Seaver E.C."/>
            <person name="Weisblat D.A."/>
            <person name="Putnam N.H."/>
            <person name="Grigoriev I.V."/>
            <person name="Rokhsar D.S."/>
        </authorList>
    </citation>
    <scope>NUCLEOTIDE SEQUENCE</scope>
    <source>
        <strain evidence="4">I ESC-2004</strain>
    </source>
</reference>
<dbReference type="EMBL" id="KB311578">
    <property type="protein sequence ID" value="ELT89005.1"/>
    <property type="molecule type" value="Genomic_DNA"/>
</dbReference>
<proteinExistence type="predicted"/>
<feature type="region of interest" description="Disordered" evidence="1">
    <location>
        <begin position="233"/>
        <end position="288"/>
    </location>
</feature>
<feature type="compositionally biased region" description="Basic residues" evidence="1">
    <location>
        <begin position="378"/>
        <end position="391"/>
    </location>
</feature>
<feature type="compositionally biased region" description="Low complexity" evidence="1">
    <location>
        <begin position="355"/>
        <end position="364"/>
    </location>
</feature>
<feature type="region of interest" description="Disordered" evidence="1">
    <location>
        <begin position="334"/>
        <end position="488"/>
    </location>
</feature>
<feature type="compositionally biased region" description="Basic and acidic residues" evidence="1">
    <location>
        <begin position="435"/>
        <end position="470"/>
    </location>
</feature>
<feature type="compositionally biased region" description="Basic and acidic residues" evidence="1">
    <location>
        <begin position="246"/>
        <end position="261"/>
    </location>
</feature>
<dbReference type="EMBL" id="AMQN01003337">
    <property type="status" value="NOT_ANNOTATED_CDS"/>
    <property type="molecule type" value="Genomic_DNA"/>
</dbReference>
<accession>R7T6C8</accession>
<sequence length="689" mass="80114">MASSKGKRDFEGQIRAKYFRVKIRNGRERTIFQKTREHLDKRAVYELEGHLRVAKEMVETYRTCRLTSGHCYAALSPTKEDFQGCLNEINQFTHPWTHFANYTIESWNEMDCIRRGRQAASLQRPNTTQSVPGRQPDSKTLRKMFLNQTIRPKTAAVLMLRRAKEEEERKKQLKLRPMTTEIPRDQDTWYKPRKDRPFTVPLKGTRTLLDQDAMIPIPDSIDRDKDVRALRRQFNLPDDYTPSPRVIEHLQRNKKKPDNVPRVKIPPNSRRSETKNSKQLQASLAGVNEEVATTSSLELTRMTVTDQLKSIDRLPDSKTEEKGRELSRDAMESLLRPHTQISTQKNIDAQEEFSECQSFESVSEISSDEDTKGDPRTGTKRRRRVKVKKAKPKVEDVHPCETDSNVSNSEESNKSKLQMSSQESELNQSKPCIALEKDMKNKRTADGTDHINRPQSSKIEKKVEFEEKSVPQKPHLFEPTAHDDDEQVNIGERFDQETEKGDDSARTNKLQHRALNTPTEGSAVHASSIITKEDEKFLTDMNIRSLDDPAFLASLTLEQHEALQEKIQRRKPPAEERTRFYVHPEKRHRKEEMFLMKRHNLLHRQILMPDYGHQDAAMRPQVRVVYSKADKQHALDFLTKQNTAKVISAKLRHNEGDLQQRVDFFIRKIDKYLKDSAEKEPHMTLVDQI</sequence>
<dbReference type="Proteomes" id="UP000014760">
    <property type="component" value="Unassembled WGS sequence"/>
</dbReference>
<organism evidence="2">
    <name type="scientific">Capitella teleta</name>
    <name type="common">Polychaete worm</name>
    <dbReference type="NCBI Taxonomy" id="283909"/>
    <lineage>
        <taxon>Eukaryota</taxon>
        <taxon>Metazoa</taxon>
        <taxon>Spiralia</taxon>
        <taxon>Lophotrochozoa</taxon>
        <taxon>Annelida</taxon>
        <taxon>Polychaeta</taxon>
        <taxon>Sedentaria</taxon>
        <taxon>Scolecida</taxon>
        <taxon>Capitellidae</taxon>
        <taxon>Capitella</taxon>
    </lineage>
</organism>
<reference evidence="2 4" key="2">
    <citation type="journal article" date="2013" name="Nature">
        <title>Insights into bilaterian evolution from three spiralian genomes.</title>
        <authorList>
            <person name="Simakov O."/>
            <person name="Marletaz F."/>
            <person name="Cho S.J."/>
            <person name="Edsinger-Gonzales E."/>
            <person name="Havlak P."/>
            <person name="Hellsten U."/>
            <person name="Kuo D.H."/>
            <person name="Larsson T."/>
            <person name="Lv J."/>
            <person name="Arendt D."/>
            <person name="Savage R."/>
            <person name="Osoegawa K."/>
            <person name="de Jong P."/>
            <person name="Grimwood J."/>
            <person name="Chapman J.A."/>
            <person name="Shapiro H."/>
            <person name="Aerts A."/>
            <person name="Otillar R.P."/>
            <person name="Terry A.Y."/>
            <person name="Boore J.L."/>
            <person name="Grigoriev I.V."/>
            <person name="Lindberg D.R."/>
            <person name="Seaver E.C."/>
            <person name="Weisblat D.A."/>
            <person name="Putnam N.H."/>
            <person name="Rokhsar D.S."/>
        </authorList>
    </citation>
    <scope>NUCLEOTIDE SEQUENCE</scope>
    <source>
        <strain evidence="2 4">I ESC-2004</strain>
    </source>
</reference>
<gene>
    <name evidence="2" type="ORF">CAPTEDRAFT_188720</name>
</gene>
<feature type="compositionally biased region" description="Basic and acidic residues" evidence="1">
    <location>
        <begin position="392"/>
        <end position="401"/>
    </location>
</feature>
<dbReference type="EnsemblMetazoa" id="CapteT188720">
    <property type="protein sequence ID" value="CapteP188720"/>
    <property type="gene ID" value="CapteG188720"/>
</dbReference>
<feature type="compositionally biased region" description="Polar residues" evidence="1">
    <location>
        <begin position="417"/>
        <end position="430"/>
    </location>
</feature>
<reference evidence="3" key="3">
    <citation type="submission" date="2015-06" db="UniProtKB">
        <authorList>
            <consortium name="EnsemblMetazoa"/>
        </authorList>
    </citation>
    <scope>IDENTIFICATION</scope>
</reference>
<protein>
    <submittedName>
        <fullName evidence="2 3">Uncharacterized protein</fullName>
    </submittedName>
</protein>
<evidence type="ECO:0000313" key="2">
    <source>
        <dbReference type="EMBL" id="ELT89005.1"/>
    </source>
</evidence>
<keyword evidence="4" id="KW-1185">Reference proteome</keyword>
<evidence type="ECO:0000313" key="4">
    <source>
        <dbReference type="Proteomes" id="UP000014760"/>
    </source>
</evidence>
<dbReference type="HOGENOM" id="CLU_399710_0_0_1"/>
<evidence type="ECO:0000313" key="3">
    <source>
        <dbReference type="EnsemblMetazoa" id="CapteP188720"/>
    </source>
</evidence>
<evidence type="ECO:0000256" key="1">
    <source>
        <dbReference type="SAM" id="MobiDB-lite"/>
    </source>
</evidence>
<dbReference type="AlphaFoldDB" id="R7T6C8"/>